<evidence type="ECO:0000256" key="4">
    <source>
        <dbReference type="ARBA" id="ARBA00022764"/>
    </source>
</evidence>
<organism evidence="10 11">
    <name type="scientific">Acinetobacter apis</name>
    <dbReference type="NCBI Taxonomy" id="1229165"/>
    <lineage>
        <taxon>Bacteria</taxon>
        <taxon>Pseudomonadati</taxon>
        <taxon>Pseudomonadota</taxon>
        <taxon>Gammaproteobacteria</taxon>
        <taxon>Moraxellales</taxon>
        <taxon>Moraxellaceae</taxon>
        <taxon>Acinetobacter</taxon>
    </lineage>
</organism>
<evidence type="ECO:0000256" key="5">
    <source>
        <dbReference type="ARBA" id="ARBA00023157"/>
    </source>
</evidence>
<dbReference type="PANTHER" id="PTHR35272:SF3">
    <property type="entry name" value="THIOL:DISULFIDE INTERCHANGE PROTEIN DSBC"/>
    <property type="match status" value="1"/>
</dbReference>
<dbReference type="SUPFAM" id="SSF52833">
    <property type="entry name" value="Thioredoxin-like"/>
    <property type="match status" value="1"/>
</dbReference>
<dbReference type="InterPro" id="IPR033954">
    <property type="entry name" value="DiS-bond_Isoase_DsbC/G"/>
</dbReference>
<dbReference type="Gene3D" id="3.40.30.10">
    <property type="entry name" value="Glutaredoxin"/>
    <property type="match status" value="1"/>
</dbReference>
<dbReference type="InterPro" id="IPR017937">
    <property type="entry name" value="Thioredoxin_CS"/>
</dbReference>
<dbReference type="InterPro" id="IPR036249">
    <property type="entry name" value="Thioredoxin-like_sf"/>
</dbReference>
<dbReference type="InterPro" id="IPR051470">
    <property type="entry name" value="Thiol:disulfide_interchange"/>
</dbReference>
<evidence type="ECO:0000256" key="2">
    <source>
        <dbReference type="ARBA" id="ARBA00009813"/>
    </source>
</evidence>
<keyword evidence="3 7" id="KW-0732">Signal</keyword>
<feature type="signal peptide" evidence="7">
    <location>
        <begin position="1"/>
        <end position="24"/>
    </location>
</feature>
<keyword evidence="11" id="KW-1185">Reference proteome</keyword>
<dbReference type="EMBL" id="FZLN01000007">
    <property type="protein sequence ID" value="SNQ30188.1"/>
    <property type="molecule type" value="Genomic_DNA"/>
</dbReference>
<proteinExistence type="inferred from homology"/>
<accession>A0A217EI92</accession>
<keyword evidence="4 7" id="KW-0574">Periplasm</keyword>
<evidence type="ECO:0000259" key="9">
    <source>
        <dbReference type="Pfam" id="PF13098"/>
    </source>
</evidence>
<name>A0A217EI92_9GAMM</name>
<dbReference type="AlphaFoldDB" id="A0A217EI92"/>
<reference evidence="11" key="1">
    <citation type="submission" date="2017-06" db="EMBL/GenBank/DDBJ databases">
        <authorList>
            <person name="Varghese N."/>
            <person name="Submissions S."/>
        </authorList>
    </citation>
    <scope>NUCLEOTIDE SEQUENCE [LARGE SCALE GENOMIC DNA]</scope>
    <source>
        <strain evidence="11">ANC 5114</strain>
    </source>
</reference>
<keyword evidence="6 7" id="KW-0676">Redox-active center</keyword>
<feature type="domain" description="Disulphide bond isomerase DsbC/G N-terminal" evidence="8">
    <location>
        <begin position="23"/>
        <end position="87"/>
    </location>
</feature>
<dbReference type="Pfam" id="PF13098">
    <property type="entry name" value="Thioredoxin_2"/>
    <property type="match status" value="1"/>
</dbReference>
<comment type="subcellular location">
    <subcellularLocation>
        <location evidence="1 7">Periplasm</location>
    </subcellularLocation>
</comment>
<evidence type="ECO:0000313" key="10">
    <source>
        <dbReference type="EMBL" id="SNQ30188.1"/>
    </source>
</evidence>
<evidence type="ECO:0000313" key="11">
    <source>
        <dbReference type="Proteomes" id="UP000243463"/>
    </source>
</evidence>
<dbReference type="Proteomes" id="UP000243463">
    <property type="component" value="Unassembled WGS sequence"/>
</dbReference>
<dbReference type="InterPro" id="IPR018950">
    <property type="entry name" value="DiS-bond_isomerase_DsbC/G_N"/>
</dbReference>
<evidence type="ECO:0000256" key="7">
    <source>
        <dbReference type="RuleBase" id="RU364038"/>
    </source>
</evidence>
<evidence type="ECO:0000256" key="3">
    <source>
        <dbReference type="ARBA" id="ARBA00022729"/>
    </source>
</evidence>
<gene>
    <name evidence="10" type="ORF">SAMN05444584_2175</name>
</gene>
<sequence length="239" mass="26687">MKKTILGKFCAIVATLMAIHSTYAADSTLAQQLKTQYPNLDFKNIQPTEVKQLYSATLDDQIVYLDPTGQYVILGSMIRLKDQKNLTKALSMSINKIDWSSLPLNDAIQTVKGNGQRKIAVFSDPYCPYCKRLEAELAQLSDVTIYTFIFPIRQQSIAPAQRVWCSANKAYAWNRLITQGILPQANANCSHPIDRNLTLGRKLGIDGTPGIIFSNGMKSMGYMSKQDIENTLKEIQASK</sequence>
<evidence type="ECO:0000256" key="6">
    <source>
        <dbReference type="ARBA" id="ARBA00023284"/>
    </source>
</evidence>
<comment type="function">
    <text evidence="7">Required for disulfide bond formation in some periplasmic proteins. Acts by transferring its disulfide bond to other proteins and is reduced in the process.</text>
</comment>
<dbReference type="CDD" id="cd03020">
    <property type="entry name" value="DsbA_DsbC_DsbG"/>
    <property type="match status" value="1"/>
</dbReference>
<dbReference type="InterPro" id="IPR012336">
    <property type="entry name" value="Thioredoxin-like_fold"/>
</dbReference>
<dbReference type="PANTHER" id="PTHR35272">
    <property type="entry name" value="THIOL:DISULFIDE INTERCHANGE PROTEIN DSBC-RELATED"/>
    <property type="match status" value="1"/>
</dbReference>
<feature type="domain" description="Thioredoxin-like fold" evidence="9">
    <location>
        <begin position="111"/>
        <end position="231"/>
    </location>
</feature>
<protein>
    <recommendedName>
        <fullName evidence="7">Thiol:disulfide interchange protein</fullName>
    </recommendedName>
</protein>
<comment type="similarity">
    <text evidence="2 7">Belongs to the thioredoxin family. DsbC subfamily.</text>
</comment>
<dbReference type="GO" id="GO:0042597">
    <property type="term" value="C:periplasmic space"/>
    <property type="evidence" value="ECO:0007669"/>
    <property type="project" value="UniProtKB-SubCell"/>
</dbReference>
<keyword evidence="5" id="KW-1015">Disulfide bond</keyword>
<dbReference type="InterPro" id="IPR009094">
    <property type="entry name" value="DiS-bond_isomerase_DsbC/G_N_sf"/>
</dbReference>
<dbReference type="OrthoDB" id="5298214at2"/>
<dbReference type="Pfam" id="PF10411">
    <property type="entry name" value="DsbC_N"/>
    <property type="match status" value="1"/>
</dbReference>
<dbReference type="Gene3D" id="3.10.450.70">
    <property type="entry name" value="Disulphide bond isomerase, DsbC/G, N-terminal"/>
    <property type="match status" value="1"/>
</dbReference>
<evidence type="ECO:0000256" key="1">
    <source>
        <dbReference type="ARBA" id="ARBA00004418"/>
    </source>
</evidence>
<evidence type="ECO:0000259" key="8">
    <source>
        <dbReference type="Pfam" id="PF10411"/>
    </source>
</evidence>
<dbReference type="PROSITE" id="PS00194">
    <property type="entry name" value="THIOREDOXIN_1"/>
    <property type="match status" value="1"/>
</dbReference>
<feature type="chain" id="PRO_5011811836" description="Thiol:disulfide interchange protein" evidence="7">
    <location>
        <begin position="25"/>
        <end position="239"/>
    </location>
</feature>
<dbReference type="SUPFAM" id="SSF54423">
    <property type="entry name" value="DsbC/DsbG N-terminal domain-like"/>
    <property type="match status" value="1"/>
</dbReference>